<evidence type="ECO:0000313" key="2">
    <source>
        <dbReference type="Proteomes" id="UP000019103"/>
    </source>
</evidence>
<proteinExistence type="predicted"/>
<reference evidence="1 2" key="2">
    <citation type="submission" date="2013-02" db="EMBL/GenBank/DDBJ databases">
        <title>The Genome Sequence of Plasmodium falciparum Palo Alto/Uganda.</title>
        <authorList>
            <consortium name="The Broad Institute Genome Sequencing Platform"/>
            <consortium name="The Broad Institute Genome Sequencing Center for Infectious Disease"/>
            <person name="Neafsey D."/>
            <person name="Cheeseman I."/>
            <person name="Volkman S."/>
            <person name="Adams J."/>
            <person name="Walker B."/>
            <person name="Young S.K."/>
            <person name="Zeng Q."/>
            <person name="Gargeya S."/>
            <person name="Fitzgerald M."/>
            <person name="Haas B."/>
            <person name="Abouelleil A."/>
            <person name="Alvarado L."/>
            <person name="Arachchi H.M."/>
            <person name="Berlin A.M."/>
            <person name="Chapman S.B."/>
            <person name="Dewar J."/>
            <person name="Goldberg J."/>
            <person name="Griggs A."/>
            <person name="Gujja S."/>
            <person name="Hansen M."/>
            <person name="Howarth C."/>
            <person name="Imamovic A."/>
            <person name="Larimer J."/>
            <person name="McCowan C."/>
            <person name="Murphy C."/>
            <person name="Neiman D."/>
            <person name="Pearson M."/>
            <person name="Priest M."/>
            <person name="Roberts A."/>
            <person name="Saif S."/>
            <person name="Shea T."/>
            <person name="Sisk P."/>
            <person name="Sykes S."/>
            <person name="Wortman J."/>
            <person name="Nusbaum C."/>
            <person name="Birren B."/>
        </authorList>
    </citation>
    <scope>NUCLEOTIDE SEQUENCE [LARGE SCALE GENOMIC DNA]</scope>
    <source>
        <strain evidence="1 2">Palo Alto/Uganda</strain>
    </source>
</reference>
<evidence type="ECO:0000313" key="1">
    <source>
        <dbReference type="EMBL" id="ETW52720.1"/>
    </source>
</evidence>
<accession>W4IRM1</accession>
<dbReference type="Proteomes" id="UP000019103">
    <property type="component" value="Unassembled WGS sequence"/>
</dbReference>
<dbReference type="EMBL" id="KI927387">
    <property type="protein sequence ID" value="ETW52720.1"/>
    <property type="molecule type" value="Genomic_DNA"/>
</dbReference>
<protein>
    <submittedName>
        <fullName evidence="1">Uncharacterized protein</fullName>
    </submittedName>
</protein>
<sequence length="29" mass="3512">MILIKYYKNKIRKIVATSLNILQLYRSDI</sequence>
<organism evidence="1 2">
    <name type="scientific">Plasmodium falciparum (isolate Palo Alto / Uganda)</name>
    <dbReference type="NCBI Taxonomy" id="57270"/>
    <lineage>
        <taxon>Eukaryota</taxon>
        <taxon>Sar</taxon>
        <taxon>Alveolata</taxon>
        <taxon>Apicomplexa</taxon>
        <taxon>Aconoidasida</taxon>
        <taxon>Haemosporida</taxon>
        <taxon>Plasmodiidae</taxon>
        <taxon>Plasmodium</taxon>
        <taxon>Plasmodium (Laverania)</taxon>
    </lineage>
</organism>
<dbReference type="AlphaFoldDB" id="W4IRM1"/>
<gene>
    <name evidence="1" type="ORF">PFUGPA_05027</name>
</gene>
<name>W4IRM1_PLAFP</name>
<reference evidence="1 2" key="1">
    <citation type="submission" date="2013-02" db="EMBL/GenBank/DDBJ databases">
        <title>The Genome Annotation of Plasmodium falciparum Palo Alto/Uganda.</title>
        <authorList>
            <consortium name="The Broad Institute Genome Sequencing Platform"/>
            <consortium name="The Broad Institute Genome Sequencing Center for Infectious Disease"/>
            <person name="Neafsey D."/>
            <person name="Hoffman S."/>
            <person name="Volkman S."/>
            <person name="Rosenthal P."/>
            <person name="Walker B."/>
            <person name="Young S.K."/>
            <person name="Zeng Q."/>
            <person name="Gargeya S."/>
            <person name="Fitzgerald M."/>
            <person name="Haas B."/>
            <person name="Abouelleil A."/>
            <person name="Allen A.W."/>
            <person name="Alvarado L."/>
            <person name="Arachchi H.M."/>
            <person name="Berlin A.M."/>
            <person name="Chapman S.B."/>
            <person name="Gainer-Dewar J."/>
            <person name="Goldberg J."/>
            <person name="Griggs A."/>
            <person name="Gujja S."/>
            <person name="Hansen M."/>
            <person name="Howarth C."/>
            <person name="Imamovic A."/>
            <person name="Ireland A."/>
            <person name="Larimer J."/>
            <person name="McCowan C."/>
            <person name="Murphy C."/>
            <person name="Pearson M."/>
            <person name="Poon T.W."/>
            <person name="Priest M."/>
            <person name="Roberts A."/>
            <person name="Saif S."/>
            <person name="Shea T."/>
            <person name="Sisk P."/>
            <person name="Sykes S."/>
            <person name="Wortman J."/>
            <person name="Nusbaum C."/>
            <person name="Birren B."/>
        </authorList>
    </citation>
    <scope>NUCLEOTIDE SEQUENCE [LARGE SCALE GENOMIC DNA]</scope>
    <source>
        <strain evidence="1 2">Palo Alto/Uganda</strain>
    </source>
</reference>